<reference evidence="9" key="1">
    <citation type="journal article" date="2023" name="bioRxiv">
        <title>Improved chromosome-level genome assembly for marigold (Tagetes erecta).</title>
        <authorList>
            <person name="Jiang F."/>
            <person name="Yuan L."/>
            <person name="Wang S."/>
            <person name="Wang H."/>
            <person name="Xu D."/>
            <person name="Wang A."/>
            <person name="Fan W."/>
        </authorList>
    </citation>
    <scope>NUCLEOTIDE SEQUENCE</scope>
    <source>
        <strain evidence="9">WSJ</strain>
        <tissue evidence="9">Leaf</tissue>
    </source>
</reference>
<evidence type="ECO:0000256" key="2">
    <source>
        <dbReference type="ARBA" id="ARBA00004727"/>
    </source>
</evidence>
<gene>
    <name evidence="9" type="ORF">QVD17_04871</name>
</gene>
<dbReference type="InterPro" id="IPR013534">
    <property type="entry name" value="Starch_synth_cat_dom"/>
</dbReference>
<dbReference type="SUPFAM" id="SSF53756">
    <property type="entry name" value="UDP-Glycosyltransferase/glycogen phosphorylase"/>
    <property type="match status" value="1"/>
</dbReference>
<organism evidence="9 10">
    <name type="scientific">Tagetes erecta</name>
    <name type="common">African marigold</name>
    <dbReference type="NCBI Taxonomy" id="13708"/>
    <lineage>
        <taxon>Eukaryota</taxon>
        <taxon>Viridiplantae</taxon>
        <taxon>Streptophyta</taxon>
        <taxon>Embryophyta</taxon>
        <taxon>Tracheophyta</taxon>
        <taxon>Spermatophyta</taxon>
        <taxon>Magnoliopsida</taxon>
        <taxon>eudicotyledons</taxon>
        <taxon>Gunneridae</taxon>
        <taxon>Pentapetalae</taxon>
        <taxon>asterids</taxon>
        <taxon>campanulids</taxon>
        <taxon>Asterales</taxon>
        <taxon>Asteraceae</taxon>
        <taxon>Asteroideae</taxon>
        <taxon>Heliantheae alliance</taxon>
        <taxon>Tageteae</taxon>
        <taxon>Tagetes</taxon>
    </lineage>
</organism>
<dbReference type="PANTHER" id="PTHR46083:SF3">
    <property type="entry name" value="UDP-GLYCOSYLTRANSFERASE SUPERFAMILY PROTEIN"/>
    <property type="match status" value="1"/>
</dbReference>
<keyword evidence="7" id="KW-1133">Transmembrane helix</keyword>
<evidence type="ECO:0000256" key="4">
    <source>
        <dbReference type="ARBA" id="ARBA00022676"/>
    </source>
</evidence>
<protein>
    <recommendedName>
        <fullName evidence="3">starch synthase</fullName>
        <ecNumber evidence="3">2.4.1.21</ecNumber>
    </recommendedName>
</protein>
<keyword evidence="7" id="KW-0472">Membrane</keyword>
<feature type="transmembrane region" description="Helical" evidence="7">
    <location>
        <begin position="73"/>
        <end position="95"/>
    </location>
</feature>
<dbReference type="Gene3D" id="3.40.50.2000">
    <property type="entry name" value="Glycogen Phosphorylase B"/>
    <property type="match status" value="2"/>
</dbReference>
<name>A0AAD8LH43_TARER</name>
<keyword evidence="10" id="KW-1185">Reference proteome</keyword>
<dbReference type="GO" id="GO:0019252">
    <property type="term" value="P:starch biosynthetic process"/>
    <property type="evidence" value="ECO:0007669"/>
    <property type="project" value="UniProtKB-KW"/>
</dbReference>
<dbReference type="EMBL" id="JAUHHV010000001">
    <property type="protein sequence ID" value="KAK1439056.1"/>
    <property type="molecule type" value="Genomic_DNA"/>
</dbReference>
<dbReference type="PANTHER" id="PTHR46083">
    <property type="match status" value="1"/>
</dbReference>
<keyword evidence="6" id="KW-0750">Starch biosynthesis</keyword>
<evidence type="ECO:0000256" key="6">
    <source>
        <dbReference type="ARBA" id="ARBA00022922"/>
    </source>
</evidence>
<proteinExistence type="predicted"/>
<keyword evidence="4" id="KW-0328">Glycosyltransferase</keyword>
<feature type="domain" description="Starch synthase catalytic" evidence="8">
    <location>
        <begin position="85"/>
        <end position="243"/>
    </location>
</feature>
<comment type="pathway">
    <text evidence="2">Glycan biosynthesis; starch biosynthesis.</text>
</comment>
<evidence type="ECO:0000256" key="5">
    <source>
        <dbReference type="ARBA" id="ARBA00022679"/>
    </source>
</evidence>
<dbReference type="AlphaFoldDB" id="A0AAD8LH43"/>
<dbReference type="GO" id="GO:0009011">
    <property type="term" value="F:alpha-1,4-glucan glucosyltransferase (ADP-glucose donor) activity"/>
    <property type="evidence" value="ECO:0007669"/>
    <property type="project" value="UniProtKB-EC"/>
</dbReference>
<evidence type="ECO:0000313" key="9">
    <source>
        <dbReference type="EMBL" id="KAK1439056.1"/>
    </source>
</evidence>
<comment type="caution">
    <text evidence="9">The sequence shown here is derived from an EMBL/GenBank/DDBJ whole genome shotgun (WGS) entry which is preliminary data.</text>
</comment>
<accession>A0AAD8LH43</accession>
<keyword evidence="5" id="KW-0808">Transferase</keyword>
<evidence type="ECO:0000256" key="7">
    <source>
        <dbReference type="SAM" id="Phobius"/>
    </source>
</evidence>
<dbReference type="Pfam" id="PF08323">
    <property type="entry name" value="Glyco_transf_5"/>
    <property type="match status" value="1"/>
</dbReference>
<evidence type="ECO:0000256" key="1">
    <source>
        <dbReference type="ARBA" id="ARBA00001478"/>
    </source>
</evidence>
<evidence type="ECO:0000256" key="3">
    <source>
        <dbReference type="ARBA" id="ARBA00012588"/>
    </source>
</evidence>
<sequence length="349" mass="39893">MEVIQRPTVPPHFLQFSRRTKLKPHNHRPVCCFGLENHNSIELHQYKNDEPEKTHNLFTEAQRSESLSQPSYLIFYFFNVIVLNAICYCLIWTGVVNGIGATFIQPVYYSSFFNKEKIYGYPNDFERFSYFSCASLDYILKSGKQPNVIDIHNWETSIVGPLFWDQFVNKGLEATRIMLTCQSFKSQCLDQPDKLVLCGLNLAKLHCHDRLQDNNKPHLVNILKAGVVYSNKVIVMSSIHTKDQIVGTLSHGLEFALDTHKEKLLIAPFGYDDSSWDPSQDKFLPRGYTADDMRGKTVSKVALQQQLGLNGNIPSILVGYMFTEDSDVELENLKSLIWGSSKRGVQQNI</sequence>
<dbReference type="Proteomes" id="UP001229421">
    <property type="component" value="Unassembled WGS sequence"/>
</dbReference>
<keyword evidence="7" id="KW-0812">Transmembrane</keyword>
<evidence type="ECO:0000259" key="8">
    <source>
        <dbReference type="Pfam" id="PF08323"/>
    </source>
</evidence>
<evidence type="ECO:0000313" key="10">
    <source>
        <dbReference type="Proteomes" id="UP001229421"/>
    </source>
</evidence>
<comment type="catalytic activity">
    <reaction evidence="1">
        <text>[(1-&gt;4)-alpha-D-glucosyl](n) + ADP-alpha-D-glucose = [(1-&gt;4)-alpha-D-glucosyl](n+1) + ADP + H(+)</text>
        <dbReference type="Rhea" id="RHEA:18189"/>
        <dbReference type="Rhea" id="RHEA-COMP:9584"/>
        <dbReference type="Rhea" id="RHEA-COMP:9587"/>
        <dbReference type="ChEBI" id="CHEBI:15378"/>
        <dbReference type="ChEBI" id="CHEBI:15444"/>
        <dbReference type="ChEBI" id="CHEBI:57498"/>
        <dbReference type="ChEBI" id="CHEBI:456216"/>
        <dbReference type="EC" id="2.4.1.21"/>
    </reaction>
</comment>
<dbReference type="EC" id="2.4.1.21" evidence="3"/>